<evidence type="ECO:0000256" key="6">
    <source>
        <dbReference type="ARBA" id="ARBA00022786"/>
    </source>
</evidence>
<dbReference type="SUPFAM" id="SSF54495">
    <property type="entry name" value="UBC-like"/>
    <property type="match status" value="2"/>
</dbReference>
<evidence type="ECO:0000256" key="1">
    <source>
        <dbReference type="ARBA" id="ARBA00004496"/>
    </source>
</evidence>
<sequence length="393" mass="44928">MSVSGLKAELKFLESIFDPNHERFRIIDWKPDELSCQFNVTGEKLLIIHCNITESYPSTPPIWFVDSDDPSLAQVLERLEDVRKGSTLLLQQLKKLICDLCRLYNLPQHPDVEMLDQPLPAGPVGQDRKHGTEEVTSEEEDEEEMGEVSHHLQSKIPDAFLWSLHYEDIEDLDHYEMKEEEPVDGKKSEDDGIEKENLAILEKIRKNQRQDHLNGAVSGSVQASDRLMKELREIYRSQSYKTGIYSVELVNDSLYEWHVKLRTVDPDSPLHSDLQVLKEKEGMDYILLNFSYKDNFPFDPPFVRVVSPVLSGGYVLGGGALCMELLTKQGWSSAYSIESVIMQINATLVKGKARVQFGANKNQYNLARAQQSYKSLVQIHEKNGWYTPPKEDG</sequence>
<dbReference type="Pfam" id="PF00179">
    <property type="entry name" value="UQ_con"/>
    <property type="match status" value="1"/>
</dbReference>
<gene>
    <name evidence="11" type="primary">UBE2Q1</name>
</gene>
<keyword evidence="6" id="KW-0833">Ubl conjugation pathway</keyword>
<evidence type="ECO:0000256" key="9">
    <source>
        <dbReference type="SAM" id="MobiDB-lite"/>
    </source>
</evidence>
<dbReference type="Proteomes" id="UP000472276">
    <property type="component" value="Unassembled WGS sequence"/>
</dbReference>
<evidence type="ECO:0000256" key="7">
    <source>
        <dbReference type="ARBA" id="ARBA00022840"/>
    </source>
</evidence>
<evidence type="ECO:0000256" key="3">
    <source>
        <dbReference type="ARBA" id="ARBA00022490"/>
    </source>
</evidence>
<dbReference type="GO" id="GO:0061631">
    <property type="term" value="F:ubiquitin conjugating enzyme activity"/>
    <property type="evidence" value="ECO:0007669"/>
    <property type="project" value="UniProtKB-EC"/>
</dbReference>
<keyword evidence="7" id="KW-0067">ATP-binding</keyword>
<dbReference type="AlphaFoldDB" id="A0A668W3H7"/>
<dbReference type="InterPro" id="IPR050113">
    <property type="entry name" value="Ub_conjugating_enzyme"/>
</dbReference>
<keyword evidence="5" id="KW-0547">Nucleotide-binding</keyword>
<name>A0A668W3H7_OREAU</name>
<feature type="domain" description="UBC core" evidence="10">
    <location>
        <begin position="222"/>
        <end position="386"/>
    </location>
</feature>
<accession>A0A668W3H7</accession>
<keyword evidence="3" id="KW-0963">Cytoplasm</keyword>
<dbReference type="SMART" id="SM00212">
    <property type="entry name" value="UBCc"/>
    <property type="match status" value="1"/>
</dbReference>
<dbReference type="InterPro" id="IPR016135">
    <property type="entry name" value="UBQ-conjugating_enzyme/RWD"/>
</dbReference>
<dbReference type="EC" id="2.3.2.23" evidence="2"/>
<keyword evidence="8" id="KW-0832">Ubl conjugation</keyword>
<evidence type="ECO:0000256" key="2">
    <source>
        <dbReference type="ARBA" id="ARBA00012486"/>
    </source>
</evidence>
<feature type="compositionally biased region" description="Acidic residues" evidence="9">
    <location>
        <begin position="135"/>
        <end position="146"/>
    </location>
</feature>
<comment type="subcellular location">
    <subcellularLocation>
        <location evidence="1">Cytoplasm</location>
    </subcellularLocation>
</comment>
<evidence type="ECO:0000256" key="5">
    <source>
        <dbReference type="ARBA" id="ARBA00022741"/>
    </source>
</evidence>
<reference evidence="11" key="1">
    <citation type="submission" date="2025-08" db="UniProtKB">
        <authorList>
            <consortium name="Ensembl"/>
        </authorList>
    </citation>
    <scope>IDENTIFICATION</scope>
</reference>
<dbReference type="Gene3D" id="3.10.110.10">
    <property type="entry name" value="Ubiquitin Conjugating Enzyme"/>
    <property type="match status" value="1"/>
</dbReference>
<proteinExistence type="predicted"/>
<evidence type="ECO:0000313" key="12">
    <source>
        <dbReference type="Proteomes" id="UP000472276"/>
    </source>
</evidence>
<keyword evidence="4" id="KW-0808">Transferase</keyword>
<evidence type="ECO:0000313" key="11">
    <source>
        <dbReference type="Ensembl" id="ENSOABP00000057848.2"/>
    </source>
</evidence>
<protein>
    <recommendedName>
        <fullName evidence="2">E2 ubiquitin-conjugating enzyme</fullName>
        <ecNumber evidence="2">2.3.2.23</ecNumber>
    </recommendedName>
</protein>
<dbReference type="Ensembl" id="ENSOABT00000059306.2">
    <property type="protein sequence ID" value="ENSOABP00000057848.2"/>
    <property type="gene ID" value="ENSOABG00000025406.2"/>
</dbReference>
<evidence type="ECO:0000256" key="8">
    <source>
        <dbReference type="ARBA" id="ARBA00022843"/>
    </source>
</evidence>
<feature type="region of interest" description="Disordered" evidence="9">
    <location>
        <begin position="117"/>
        <end position="146"/>
    </location>
</feature>
<dbReference type="PROSITE" id="PS50127">
    <property type="entry name" value="UBC_2"/>
    <property type="match status" value="1"/>
</dbReference>
<dbReference type="InterPro" id="IPR000608">
    <property type="entry name" value="UBC"/>
</dbReference>
<dbReference type="GO" id="GO:0005524">
    <property type="term" value="F:ATP binding"/>
    <property type="evidence" value="ECO:0007669"/>
    <property type="project" value="UniProtKB-KW"/>
</dbReference>
<reference evidence="11" key="2">
    <citation type="submission" date="2025-09" db="UniProtKB">
        <authorList>
            <consortium name="Ensembl"/>
        </authorList>
    </citation>
    <scope>IDENTIFICATION</scope>
</reference>
<dbReference type="CDD" id="cd23802">
    <property type="entry name" value="UBCc_UBE2Q"/>
    <property type="match status" value="1"/>
</dbReference>
<evidence type="ECO:0000256" key="4">
    <source>
        <dbReference type="ARBA" id="ARBA00022679"/>
    </source>
</evidence>
<dbReference type="FunFam" id="3.10.110.10:FF:000006">
    <property type="entry name" value="Ubiquitin-conjugating enzyme E2 Q2"/>
    <property type="match status" value="1"/>
</dbReference>
<keyword evidence="12" id="KW-1185">Reference proteome</keyword>
<evidence type="ECO:0000259" key="10">
    <source>
        <dbReference type="PROSITE" id="PS50127"/>
    </source>
</evidence>
<dbReference type="PANTHER" id="PTHR24067">
    <property type="entry name" value="UBIQUITIN-CONJUGATING ENZYME E2"/>
    <property type="match status" value="1"/>
</dbReference>
<organism evidence="11 12">
    <name type="scientific">Oreochromis aureus</name>
    <name type="common">Israeli tilapia</name>
    <name type="synonym">Chromis aureus</name>
    <dbReference type="NCBI Taxonomy" id="47969"/>
    <lineage>
        <taxon>Eukaryota</taxon>
        <taxon>Metazoa</taxon>
        <taxon>Chordata</taxon>
        <taxon>Craniata</taxon>
        <taxon>Vertebrata</taxon>
        <taxon>Euteleostomi</taxon>
        <taxon>Actinopterygii</taxon>
        <taxon>Neopterygii</taxon>
        <taxon>Teleostei</taxon>
        <taxon>Neoteleostei</taxon>
        <taxon>Acanthomorphata</taxon>
        <taxon>Ovalentaria</taxon>
        <taxon>Cichlomorphae</taxon>
        <taxon>Cichliformes</taxon>
        <taxon>Cichlidae</taxon>
        <taxon>African cichlids</taxon>
        <taxon>Pseudocrenilabrinae</taxon>
        <taxon>Oreochromini</taxon>
        <taxon>Oreochromis</taxon>
    </lineage>
</organism>
<dbReference type="GO" id="GO:0005737">
    <property type="term" value="C:cytoplasm"/>
    <property type="evidence" value="ECO:0007669"/>
    <property type="project" value="UniProtKB-SubCell"/>
</dbReference>